<dbReference type="AlphaFoldDB" id="A0A0F6SDD9"/>
<reference evidence="1 2" key="1">
    <citation type="submission" date="2015-03" db="EMBL/GenBank/DDBJ databases">
        <title>Genome assembly of Sandaracinus amylolyticus DSM 53668.</title>
        <authorList>
            <person name="Sharma G."/>
            <person name="Subramanian S."/>
        </authorList>
    </citation>
    <scope>NUCLEOTIDE SEQUENCE [LARGE SCALE GENOMIC DNA]</scope>
    <source>
        <strain evidence="1 2">DSM 53668</strain>
    </source>
</reference>
<dbReference type="STRING" id="927083.DB32_000423"/>
<proteinExistence type="predicted"/>
<dbReference type="Proteomes" id="UP000034883">
    <property type="component" value="Chromosome"/>
</dbReference>
<evidence type="ECO:0008006" key="3">
    <source>
        <dbReference type="Google" id="ProtNLM"/>
    </source>
</evidence>
<dbReference type="Gene3D" id="1.25.40.10">
    <property type="entry name" value="Tetratricopeptide repeat domain"/>
    <property type="match status" value="1"/>
</dbReference>
<dbReference type="SUPFAM" id="SSF48371">
    <property type="entry name" value="ARM repeat"/>
    <property type="match status" value="1"/>
</dbReference>
<dbReference type="InterPro" id="IPR016024">
    <property type="entry name" value="ARM-type_fold"/>
</dbReference>
<organism evidence="1 2">
    <name type="scientific">Sandaracinus amylolyticus</name>
    <dbReference type="NCBI Taxonomy" id="927083"/>
    <lineage>
        <taxon>Bacteria</taxon>
        <taxon>Pseudomonadati</taxon>
        <taxon>Myxococcota</taxon>
        <taxon>Polyangia</taxon>
        <taxon>Polyangiales</taxon>
        <taxon>Sandaracinaceae</taxon>
        <taxon>Sandaracinus</taxon>
    </lineage>
</organism>
<dbReference type="InterPro" id="IPR011989">
    <property type="entry name" value="ARM-like"/>
</dbReference>
<dbReference type="EMBL" id="CP011125">
    <property type="protein sequence ID" value="AKF03274.1"/>
    <property type="molecule type" value="Genomic_DNA"/>
</dbReference>
<sequence length="600" mass="67395">MGVGGIDKRQVERDANELVRAGRWEDALGKLWLLVDRSHVIDDEFRTYLRTMASCYEQLGRKRAAGAAWLFLGDLARATALAQSVPLDLARCAVTARDHAQAARWFESAGWLGHAAIQLELAKNDRGARVLWERLADDTRLRDDPYTQGLVRFNLGRACARLGDHDPARRQQVAAMHLLTAAADGFERQGLRERAFDCYGVLLTIGREGSFENLAEGYLNCVRILREDGLKYYVLQYYEDFQQLALQRRELHAAATLYREAAEFARRQSMPYARFYRAKGGETHMMAAERAIESGASAELAENSYAAAIDAYNELGLYSRVREIYSKLAALPLSDKRRARYARLAQRLKGMADDETPMPSFPDYLRMDTAYPEIWRLDVIEWEQAGDPAETMAEVVQDDKWPDFTRRRALLCRLAQLGSPDSGAAALRPQTLSVLASHLGRVEIYAALAPLEKMLVHEDARVRAAVMRAVRQLFFKRSFVSIIKGLADEDASVRREALAAVQSLHFGHAFDPLSRIYRDAQDVETRRAALASIGKIPSIEAAELLIDVVRHGERHEKDIARDLLVRADHPDVGALLRKAHAAETGPARSDLERVLRARGG</sequence>
<gene>
    <name evidence="1" type="ORF">DB32_000423</name>
</gene>
<accession>A0A0F6SDD9</accession>
<name>A0A0F6SDD9_9BACT</name>
<dbReference type="OrthoDB" id="5480429at2"/>
<dbReference type="Gene3D" id="1.25.10.10">
    <property type="entry name" value="Leucine-rich Repeat Variant"/>
    <property type="match status" value="1"/>
</dbReference>
<protein>
    <recommendedName>
        <fullName evidence="3">HEAT repeat domain-containing protein</fullName>
    </recommendedName>
</protein>
<evidence type="ECO:0000313" key="1">
    <source>
        <dbReference type="EMBL" id="AKF03274.1"/>
    </source>
</evidence>
<dbReference type="RefSeq" id="WP_053230727.1">
    <property type="nucleotide sequence ID" value="NZ_CP011125.1"/>
</dbReference>
<keyword evidence="2" id="KW-1185">Reference proteome</keyword>
<evidence type="ECO:0000313" key="2">
    <source>
        <dbReference type="Proteomes" id="UP000034883"/>
    </source>
</evidence>
<dbReference type="KEGG" id="samy:DB32_000423"/>
<dbReference type="Pfam" id="PF13646">
    <property type="entry name" value="HEAT_2"/>
    <property type="match status" value="1"/>
</dbReference>
<dbReference type="InterPro" id="IPR011990">
    <property type="entry name" value="TPR-like_helical_dom_sf"/>
</dbReference>